<dbReference type="AlphaFoldDB" id="A0AAW1T5X3"/>
<reference evidence="1 2" key="1">
    <citation type="journal article" date="2024" name="Nat. Commun.">
        <title>Phylogenomics reveals the evolutionary origins of lichenization in chlorophyte algae.</title>
        <authorList>
            <person name="Puginier C."/>
            <person name="Libourel C."/>
            <person name="Otte J."/>
            <person name="Skaloud P."/>
            <person name="Haon M."/>
            <person name="Grisel S."/>
            <person name="Petersen M."/>
            <person name="Berrin J.G."/>
            <person name="Delaux P.M."/>
            <person name="Dal Grande F."/>
            <person name="Keller J."/>
        </authorList>
    </citation>
    <scope>NUCLEOTIDE SEQUENCE [LARGE SCALE GENOMIC DNA]</scope>
    <source>
        <strain evidence="1 2">SAG 2523</strain>
    </source>
</reference>
<dbReference type="Proteomes" id="UP001485043">
    <property type="component" value="Unassembled WGS sequence"/>
</dbReference>
<accession>A0AAW1T5X3</accession>
<protein>
    <submittedName>
        <fullName evidence="1">Uncharacterized protein</fullName>
    </submittedName>
</protein>
<sequence>MAVDGGSVMCSKVSELCLRGGRRRLDMTALLPHEPNRASDQDGREARLMPGVISAACIMCFQWGDLQRSC</sequence>
<evidence type="ECO:0000313" key="2">
    <source>
        <dbReference type="Proteomes" id="UP001485043"/>
    </source>
</evidence>
<organism evidence="1 2">
    <name type="scientific">Apatococcus fuscideae</name>
    <dbReference type="NCBI Taxonomy" id="2026836"/>
    <lineage>
        <taxon>Eukaryota</taxon>
        <taxon>Viridiplantae</taxon>
        <taxon>Chlorophyta</taxon>
        <taxon>core chlorophytes</taxon>
        <taxon>Trebouxiophyceae</taxon>
        <taxon>Chlorellales</taxon>
        <taxon>Chlorellaceae</taxon>
        <taxon>Apatococcus</taxon>
    </lineage>
</organism>
<proteinExistence type="predicted"/>
<evidence type="ECO:0000313" key="1">
    <source>
        <dbReference type="EMBL" id="KAK9864017.1"/>
    </source>
</evidence>
<keyword evidence="2" id="KW-1185">Reference proteome</keyword>
<gene>
    <name evidence="1" type="ORF">WJX84_000042</name>
</gene>
<comment type="caution">
    <text evidence="1">The sequence shown here is derived from an EMBL/GenBank/DDBJ whole genome shotgun (WGS) entry which is preliminary data.</text>
</comment>
<name>A0AAW1T5X3_9CHLO</name>
<dbReference type="EMBL" id="JALJOV010000401">
    <property type="protein sequence ID" value="KAK9864017.1"/>
    <property type="molecule type" value="Genomic_DNA"/>
</dbReference>